<comment type="caution">
    <text evidence="2">The sequence shown here is derived from an EMBL/GenBank/DDBJ whole genome shotgun (WGS) entry which is preliminary data.</text>
</comment>
<dbReference type="AlphaFoldDB" id="A0A4C1UI68"/>
<dbReference type="Proteomes" id="UP000299102">
    <property type="component" value="Unassembled WGS sequence"/>
</dbReference>
<dbReference type="OrthoDB" id="15567at2759"/>
<organism evidence="2 3">
    <name type="scientific">Eumeta variegata</name>
    <name type="common">Bagworm moth</name>
    <name type="synonym">Eumeta japonica</name>
    <dbReference type="NCBI Taxonomy" id="151549"/>
    <lineage>
        <taxon>Eukaryota</taxon>
        <taxon>Metazoa</taxon>
        <taxon>Ecdysozoa</taxon>
        <taxon>Arthropoda</taxon>
        <taxon>Hexapoda</taxon>
        <taxon>Insecta</taxon>
        <taxon>Pterygota</taxon>
        <taxon>Neoptera</taxon>
        <taxon>Endopterygota</taxon>
        <taxon>Lepidoptera</taxon>
        <taxon>Glossata</taxon>
        <taxon>Ditrysia</taxon>
        <taxon>Tineoidea</taxon>
        <taxon>Psychidae</taxon>
        <taxon>Oiketicinae</taxon>
        <taxon>Eumeta</taxon>
    </lineage>
</organism>
<gene>
    <name evidence="2" type="ORF">EVAR_74945_1</name>
</gene>
<feature type="region of interest" description="Disordered" evidence="1">
    <location>
        <begin position="96"/>
        <end position="155"/>
    </location>
</feature>
<evidence type="ECO:0000256" key="1">
    <source>
        <dbReference type="SAM" id="MobiDB-lite"/>
    </source>
</evidence>
<evidence type="ECO:0000313" key="2">
    <source>
        <dbReference type="EMBL" id="GBP26183.1"/>
    </source>
</evidence>
<name>A0A4C1UI68_EUMVA</name>
<dbReference type="EMBL" id="BGZK01000177">
    <property type="protein sequence ID" value="GBP26183.1"/>
    <property type="molecule type" value="Genomic_DNA"/>
</dbReference>
<protein>
    <submittedName>
        <fullName evidence="2">Uncharacterized protein</fullName>
    </submittedName>
</protein>
<proteinExistence type="predicted"/>
<feature type="compositionally biased region" description="Low complexity" evidence="1">
    <location>
        <begin position="131"/>
        <end position="149"/>
    </location>
</feature>
<keyword evidence="3" id="KW-1185">Reference proteome</keyword>
<accession>A0A4C1UI68</accession>
<sequence>MSNKHHYTVNDDLYGTIVRTHSNLKPRTGYSEVYEAVEGLDRALLSSPNEFLKGINIARVFGRRDVSPAVSNVDRYLCGILEHALLADLQNSINPGGRVGSPGGRTSSPGARTGSPGARTSSPIGRGGSPGRLSSPGGSLSSPTSTGYGSINGSKNITADYQKPASPTYQNSSMLHEKIVPMNYAGSQSYGSPGVGWRVGSGGRGNLSELDTLLDDLSNARYGSYESKSPVFNDRIGEYARSFQSLNVLCYMPPPLDFDKALSCATYPKRWSTTFTKSSVHLVKTVPRCGIQFVVAIWNLFF</sequence>
<reference evidence="2 3" key="1">
    <citation type="journal article" date="2019" name="Commun. Biol.">
        <title>The bagworm genome reveals a unique fibroin gene that provides high tensile strength.</title>
        <authorList>
            <person name="Kono N."/>
            <person name="Nakamura H."/>
            <person name="Ohtoshi R."/>
            <person name="Tomita M."/>
            <person name="Numata K."/>
            <person name="Arakawa K."/>
        </authorList>
    </citation>
    <scope>NUCLEOTIDE SEQUENCE [LARGE SCALE GENOMIC DNA]</scope>
</reference>
<evidence type="ECO:0000313" key="3">
    <source>
        <dbReference type="Proteomes" id="UP000299102"/>
    </source>
</evidence>